<dbReference type="Proteomes" id="UP000029120">
    <property type="component" value="Chromosome 6"/>
</dbReference>
<dbReference type="AlphaFoldDB" id="A0A087GMI3"/>
<dbReference type="PANTHER" id="PTHR31995">
    <property type="entry name" value="TRANSCRIPTION FACTOR IIS FAMILY PROTEIN-RELATED"/>
    <property type="match status" value="1"/>
</dbReference>
<dbReference type="OMA" id="QCWRESI"/>
<dbReference type="InterPro" id="IPR035441">
    <property type="entry name" value="TFIIS/LEDGF_dom_sf"/>
</dbReference>
<keyword evidence="6" id="KW-1185">Reference proteome</keyword>
<comment type="subcellular location">
    <subcellularLocation>
        <location evidence="1 3">Nucleus</location>
    </subcellularLocation>
</comment>
<dbReference type="InterPro" id="IPR017923">
    <property type="entry name" value="TFIIS_N"/>
</dbReference>
<dbReference type="InterPro" id="IPR003617">
    <property type="entry name" value="TFIIS/CRSP70_N_sub"/>
</dbReference>
<organism evidence="5 6">
    <name type="scientific">Arabis alpina</name>
    <name type="common">Alpine rock-cress</name>
    <dbReference type="NCBI Taxonomy" id="50452"/>
    <lineage>
        <taxon>Eukaryota</taxon>
        <taxon>Viridiplantae</taxon>
        <taxon>Streptophyta</taxon>
        <taxon>Embryophyta</taxon>
        <taxon>Tracheophyta</taxon>
        <taxon>Spermatophyta</taxon>
        <taxon>Magnoliopsida</taxon>
        <taxon>eudicotyledons</taxon>
        <taxon>Gunneridae</taxon>
        <taxon>Pentapetalae</taxon>
        <taxon>rosids</taxon>
        <taxon>malvids</taxon>
        <taxon>Brassicales</taxon>
        <taxon>Brassicaceae</taxon>
        <taxon>Arabideae</taxon>
        <taxon>Arabis</taxon>
    </lineage>
</organism>
<dbReference type="Gramene" id="KFK31085">
    <property type="protein sequence ID" value="KFK31085"/>
    <property type="gene ID" value="AALP_AA6G066200"/>
</dbReference>
<dbReference type="CDD" id="cd00183">
    <property type="entry name" value="TFIIS_I"/>
    <property type="match status" value="1"/>
</dbReference>
<dbReference type="OrthoDB" id="1110999at2759"/>
<dbReference type="PANTHER" id="PTHR31995:SF7">
    <property type="entry name" value="TRANSCRIPTION ELONGATION FACTOR (TFIIS) FAMILY PROTEIN"/>
    <property type="match status" value="1"/>
</dbReference>
<evidence type="ECO:0000256" key="3">
    <source>
        <dbReference type="PROSITE-ProRule" id="PRU00649"/>
    </source>
</evidence>
<dbReference type="GO" id="GO:0005634">
    <property type="term" value="C:nucleus"/>
    <property type="evidence" value="ECO:0007669"/>
    <property type="project" value="UniProtKB-SubCell"/>
</dbReference>
<keyword evidence="2 3" id="KW-0539">Nucleus</keyword>
<sequence length="287" mass="32196">MMKKIAIATERPEIHRLVSAAIKDANSPSVSGIERCSDILLHLKNLRLTVKDLRNSNAILPLEILRKHKSPKIRSEVHALFNTWMKTLYSSGRSIPLNPKKPAHVEKVCSELKKKQISKKPGCKSFAAKPLSENPRCVVAHEAGEIKKILTKPDVCKLPSTSRLLHMKKQPPLKVSKNPNPCPALKKNSAEMLELFDMAKKSADVANAKGLLMAKAETTICVDTLSLLIGFPISSTAPETRRIMERLVLLTRHKDRKICNSALKLLHHWRQSIRDQQQGQDSRKTQV</sequence>
<evidence type="ECO:0000256" key="1">
    <source>
        <dbReference type="ARBA" id="ARBA00004123"/>
    </source>
</evidence>
<dbReference type="eggNOG" id="ENOG502R1IR">
    <property type="taxonomic scope" value="Eukaryota"/>
</dbReference>
<dbReference type="EMBL" id="CM002874">
    <property type="protein sequence ID" value="KFK31085.1"/>
    <property type="molecule type" value="Genomic_DNA"/>
</dbReference>
<protein>
    <recommendedName>
        <fullName evidence="4">TFIIS N-terminal domain-containing protein</fullName>
    </recommendedName>
</protein>
<evidence type="ECO:0000259" key="4">
    <source>
        <dbReference type="PROSITE" id="PS51319"/>
    </source>
</evidence>
<gene>
    <name evidence="5" type="ordered locus">AALP_Aa6g066200</name>
</gene>
<evidence type="ECO:0000256" key="2">
    <source>
        <dbReference type="ARBA" id="ARBA00023242"/>
    </source>
</evidence>
<reference evidence="6" key="1">
    <citation type="journal article" date="2015" name="Nat. Plants">
        <title>Genome expansion of Arabis alpina linked with retrotransposition and reduced symmetric DNA methylation.</title>
        <authorList>
            <person name="Willing E.M."/>
            <person name="Rawat V."/>
            <person name="Mandakova T."/>
            <person name="Maumus F."/>
            <person name="James G.V."/>
            <person name="Nordstroem K.J."/>
            <person name="Becker C."/>
            <person name="Warthmann N."/>
            <person name="Chica C."/>
            <person name="Szarzynska B."/>
            <person name="Zytnicki M."/>
            <person name="Albani M.C."/>
            <person name="Kiefer C."/>
            <person name="Bergonzi S."/>
            <person name="Castaings L."/>
            <person name="Mateos J.L."/>
            <person name="Berns M.C."/>
            <person name="Bujdoso N."/>
            <person name="Piofczyk T."/>
            <person name="de Lorenzo L."/>
            <person name="Barrero-Sicilia C."/>
            <person name="Mateos I."/>
            <person name="Piednoel M."/>
            <person name="Hagmann J."/>
            <person name="Chen-Min-Tao R."/>
            <person name="Iglesias-Fernandez R."/>
            <person name="Schuster S.C."/>
            <person name="Alonso-Blanco C."/>
            <person name="Roudier F."/>
            <person name="Carbonero P."/>
            <person name="Paz-Ares J."/>
            <person name="Davis S.J."/>
            <person name="Pecinka A."/>
            <person name="Quesneville H."/>
            <person name="Colot V."/>
            <person name="Lysak M.A."/>
            <person name="Weigel D."/>
            <person name="Coupland G."/>
            <person name="Schneeberger K."/>
        </authorList>
    </citation>
    <scope>NUCLEOTIDE SEQUENCE [LARGE SCALE GENOMIC DNA]</scope>
    <source>
        <strain evidence="6">cv. Pajares</strain>
    </source>
</reference>
<dbReference type="SMART" id="SM00509">
    <property type="entry name" value="TFS2N"/>
    <property type="match status" value="2"/>
</dbReference>
<dbReference type="Pfam" id="PF08711">
    <property type="entry name" value="Med26"/>
    <property type="match status" value="1"/>
</dbReference>
<feature type="domain" description="TFIIS N-terminal" evidence="4">
    <location>
        <begin position="197"/>
        <end position="276"/>
    </location>
</feature>
<dbReference type="SUPFAM" id="SSF47676">
    <property type="entry name" value="Conserved domain common to transcription factors TFIIS, elongin A, CRSP70"/>
    <property type="match status" value="1"/>
</dbReference>
<name>A0A087GMI3_ARAAL</name>
<evidence type="ECO:0000313" key="6">
    <source>
        <dbReference type="Proteomes" id="UP000029120"/>
    </source>
</evidence>
<proteinExistence type="predicted"/>
<dbReference type="Gene3D" id="1.20.930.10">
    <property type="entry name" value="Conserved domain common to transcription factors TFIIS, elongin A, CRSP70"/>
    <property type="match status" value="1"/>
</dbReference>
<feature type="domain" description="TFIIS N-terminal" evidence="4">
    <location>
        <begin position="12"/>
        <end position="91"/>
    </location>
</feature>
<evidence type="ECO:0000313" key="5">
    <source>
        <dbReference type="EMBL" id="KFK31085.1"/>
    </source>
</evidence>
<accession>A0A087GMI3</accession>
<dbReference type="PROSITE" id="PS51319">
    <property type="entry name" value="TFIIS_N"/>
    <property type="match status" value="2"/>
</dbReference>